<evidence type="ECO:0000313" key="7">
    <source>
        <dbReference type="Proteomes" id="UP000826616"/>
    </source>
</evidence>
<dbReference type="EMBL" id="FNDE01000011">
    <property type="protein sequence ID" value="SDH09297.1"/>
    <property type="molecule type" value="Genomic_DNA"/>
</dbReference>
<dbReference type="GeneID" id="97142290"/>
<dbReference type="PROSITE" id="PS51257">
    <property type="entry name" value="PROKAR_LIPOPROTEIN"/>
    <property type="match status" value="1"/>
</dbReference>
<reference evidence="5 6" key="1">
    <citation type="submission" date="2016-10" db="EMBL/GenBank/DDBJ databases">
        <authorList>
            <person name="de Groot N.N."/>
        </authorList>
    </citation>
    <scope>NUCLEOTIDE SEQUENCE [LARGE SCALE GENOMIC DNA]</scope>
    <source>
        <strain evidence="5 6">L 420-91</strain>
    </source>
</reference>
<dbReference type="InterPro" id="IPR032693">
    <property type="entry name" value="YtkA-like_dom"/>
</dbReference>
<evidence type="ECO:0000313" key="5">
    <source>
        <dbReference type="EMBL" id="SDH09297.1"/>
    </source>
</evidence>
<feature type="region of interest" description="Disordered" evidence="1">
    <location>
        <begin position="136"/>
        <end position="156"/>
    </location>
</feature>
<dbReference type="EMBL" id="CP080764">
    <property type="protein sequence ID" value="QYY41818.1"/>
    <property type="molecule type" value="Genomic_DNA"/>
</dbReference>
<evidence type="ECO:0000256" key="2">
    <source>
        <dbReference type="SAM" id="SignalP"/>
    </source>
</evidence>
<keyword evidence="2" id="KW-0732">Signal</keyword>
<evidence type="ECO:0000259" key="3">
    <source>
        <dbReference type="Pfam" id="PF13115"/>
    </source>
</evidence>
<dbReference type="RefSeq" id="WP_057898165.1">
    <property type="nucleotide sequence ID" value="NZ_CP080764.1"/>
</dbReference>
<feature type="signal peptide" evidence="2">
    <location>
        <begin position="1"/>
        <end position="25"/>
    </location>
</feature>
<keyword evidence="7" id="KW-1185">Reference proteome</keyword>
<dbReference type="Proteomes" id="UP000198956">
    <property type="component" value="Unassembled WGS sequence"/>
</dbReference>
<evidence type="ECO:0000313" key="4">
    <source>
        <dbReference type="EMBL" id="QYY41818.1"/>
    </source>
</evidence>
<dbReference type="Pfam" id="PF13115">
    <property type="entry name" value="YtkA"/>
    <property type="match status" value="1"/>
</dbReference>
<sequence length="156" mass="17018">MLGVKKIGWSVLLSLFVLVACSANEKEQSVSQNDGGLQVTFTTPKKVEAGKKTEYTVHVSRNGNPVADAEVIVHLEMADMDHGLNGFRGKMTESGVYKGQAVLPMGGDWIAYVKVKRGSEKVTKRFEFKAEGGMMSPEELEKSGLHENGSLKNPDF</sequence>
<reference evidence="4 7" key="2">
    <citation type="submission" date="2021-08" db="EMBL/GenBank/DDBJ databases">
        <title>Complete genome sequence of the strain Aneurinibacillus thermoaerophilus CCM 8960.</title>
        <authorList>
            <person name="Musilova J."/>
            <person name="Kourilova X."/>
            <person name="Pernicova I."/>
            <person name="Bezdicek M."/>
            <person name="Lengerova M."/>
            <person name="Obruca S."/>
            <person name="Sedlar K."/>
        </authorList>
    </citation>
    <scope>NUCLEOTIDE SEQUENCE [LARGE SCALE GENOMIC DNA]</scope>
    <source>
        <strain evidence="4 7">CCM 8960</strain>
    </source>
</reference>
<evidence type="ECO:0000256" key="1">
    <source>
        <dbReference type="SAM" id="MobiDB-lite"/>
    </source>
</evidence>
<feature type="domain" description="YtkA-like" evidence="3">
    <location>
        <begin position="32"/>
        <end position="113"/>
    </location>
</feature>
<dbReference type="AlphaFoldDB" id="A0A1G7ZL32"/>
<dbReference type="Proteomes" id="UP000826616">
    <property type="component" value="Chromosome"/>
</dbReference>
<gene>
    <name evidence="4" type="ORF">K3F53_12980</name>
    <name evidence="5" type="ORF">SAMN04489735_101129</name>
</gene>
<name>A0A1G7ZL32_ANETH</name>
<feature type="chain" id="PRO_5038729694" evidence="2">
    <location>
        <begin position="26"/>
        <end position="156"/>
    </location>
</feature>
<accession>A0A1G7ZL32</accession>
<protein>
    <submittedName>
        <fullName evidence="4">FixH family protein</fullName>
    </submittedName>
    <submittedName>
        <fullName evidence="5">YtkA-like</fullName>
    </submittedName>
</protein>
<evidence type="ECO:0000313" key="6">
    <source>
        <dbReference type="Proteomes" id="UP000198956"/>
    </source>
</evidence>
<proteinExistence type="predicted"/>
<organism evidence="5 6">
    <name type="scientific">Aneurinibacillus thermoaerophilus</name>
    <dbReference type="NCBI Taxonomy" id="143495"/>
    <lineage>
        <taxon>Bacteria</taxon>
        <taxon>Bacillati</taxon>
        <taxon>Bacillota</taxon>
        <taxon>Bacilli</taxon>
        <taxon>Bacillales</taxon>
        <taxon>Paenibacillaceae</taxon>
        <taxon>Aneurinibacillus group</taxon>
        <taxon>Aneurinibacillus</taxon>
    </lineage>
</organism>